<feature type="compositionally biased region" description="Polar residues" evidence="1">
    <location>
        <begin position="157"/>
        <end position="166"/>
    </location>
</feature>
<feature type="domain" description="Nuclear pore complex protein NUP96 C-terminal" evidence="2">
    <location>
        <begin position="453"/>
        <end position="793"/>
    </location>
</feature>
<feature type="region of interest" description="Disordered" evidence="1">
    <location>
        <begin position="97"/>
        <end position="118"/>
    </location>
</feature>
<feature type="region of interest" description="Disordered" evidence="1">
    <location>
        <begin position="154"/>
        <end position="193"/>
    </location>
</feature>
<feature type="compositionally biased region" description="Low complexity" evidence="1">
    <location>
        <begin position="47"/>
        <end position="56"/>
    </location>
</feature>
<dbReference type="InterPro" id="IPR021967">
    <property type="entry name" value="Nup98_C"/>
</dbReference>
<evidence type="ECO:0000256" key="1">
    <source>
        <dbReference type="SAM" id="MobiDB-lite"/>
    </source>
</evidence>
<dbReference type="STRING" id="685588.A0A067TCV0"/>
<reference evidence="4" key="1">
    <citation type="journal article" date="2014" name="Proc. Natl. Acad. Sci. U.S.A.">
        <title>Extensive sampling of basidiomycete genomes demonstrates inadequacy of the white-rot/brown-rot paradigm for wood decay fungi.</title>
        <authorList>
            <person name="Riley R."/>
            <person name="Salamov A.A."/>
            <person name="Brown D.W."/>
            <person name="Nagy L.G."/>
            <person name="Floudas D."/>
            <person name="Held B.W."/>
            <person name="Levasseur A."/>
            <person name="Lombard V."/>
            <person name="Morin E."/>
            <person name="Otillar R."/>
            <person name="Lindquist E.A."/>
            <person name="Sun H."/>
            <person name="LaButti K.M."/>
            <person name="Schmutz J."/>
            <person name="Jabbour D."/>
            <person name="Luo H."/>
            <person name="Baker S.E."/>
            <person name="Pisabarro A.G."/>
            <person name="Walton J.D."/>
            <person name="Blanchette R.A."/>
            <person name="Henrissat B."/>
            <person name="Martin F."/>
            <person name="Cullen D."/>
            <person name="Hibbett D.S."/>
            <person name="Grigoriev I.V."/>
        </authorList>
    </citation>
    <scope>NUCLEOTIDE SEQUENCE [LARGE SCALE GENOMIC DNA]</scope>
    <source>
        <strain evidence="4">CBS 339.88</strain>
    </source>
</reference>
<feature type="compositionally biased region" description="Acidic residues" evidence="1">
    <location>
        <begin position="13"/>
        <end position="22"/>
    </location>
</feature>
<evidence type="ECO:0000259" key="2">
    <source>
        <dbReference type="Pfam" id="PF12110"/>
    </source>
</evidence>
<organism evidence="3 4">
    <name type="scientific">Galerina marginata (strain CBS 339.88)</name>
    <dbReference type="NCBI Taxonomy" id="685588"/>
    <lineage>
        <taxon>Eukaryota</taxon>
        <taxon>Fungi</taxon>
        <taxon>Dikarya</taxon>
        <taxon>Basidiomycota</taxon>
        <taxon>Agaricomycotina</taxon>
        <taxon>Agaricomycetes</taxon>
        <taxon>Agaricomycetidae</taxon>
        <taxon>Agaricales</taxon>
        <taxon>Agaricineae</taxon>
        <taxon>Strophariaceae</taxon>
        <taxon>Galerina</taxon>
    </lineage>
</organism>
<dbReference type="HOGENOM" id="CLU_007424_0_0_1"/>
<evidence type="ECO:0000313" key="3">
    <source>
        <dbReference type="EMBL" id="KDR80187.1"/>
    </source>
</evidence>
<feature type="region of interest" description="Disordered" evidence="1">
    <location>
        <begin position="1"/>
        <end position="78"/>
    </location>
</feature>
<evidence type="ECO:0000313" key="4">
    <source>
        <dbReference type="Proteomes" id="UP000027222"/>
    </source>
</evidence>
<dbReference type="OrthoDB" id="3797628at2759"/>
<feature type="compositionally biased region" description="Polar residues" evidence="1">
    <location>
        <begin position="342"/>
        <end position="351"/>
    </location>
</feature>
<gene>
    <name evidence="3" type="ORF">GALMADRAFT_61996</name>
</gene>
<feature type="compositionally biased region" description="Low complexity" evidence="1">
    <location>
        <begin position="99"/>
        <end position="110"/>
    </location>
</feature>
<proteinExistence type="predicted"/>
<feature type="compositionally biased region" description="Low complexity" evidence="1">
    <location>
        <begin position="1"/>
        <end position="12"/>
    </location>
</feature>
<name>A0A067TCV0_GALM3</name>
<sequence>MARFRAYSSDASSSDEEPEGPNDVEVPEKESRQVLSDVEDDQHSESESSSSSSSSEMQEDELISSPPRPHRKSRQDQNALVEDQNGDIHFAHEVNVRVSPASSSSHSPPAKTRLGARGDPTIIPWAQHVGVDAQKMHVMQTSLFRMTEEEAELKAMNDSSKAQKSNNRLDVHSKTQTINRKHSRDSDGDGLRFDSRERASFAHDIGPPIFRPSRKYTRLGITSSIANGNEGAYIDAGLAMGRSFRVGWGPAGQLVHLGSICGPMATTHTSANTSTITISKTLPSLASSPPDASGASSLSSPSTLAAKLLQHHLSHTSISPDESGIPCAFPTTPNSPAPTTSGNRTHAPATSTEPLNFSSFLSIFSSNDTSSSAPIFRLGSALFDPLDLQLGRSKRNGGNSGSSITPDLRNRVSLLRRKTGLSKWLEDVVKPSVDADLRLQSSGSNVTYTAADAAFTHLTGHQISRACTTAAEGGYLKLSTLIGQAGGDELFKEDVVAQLEIWKSEKLSPGSNTAMTSTQNGLVGRGVWRVYNLLGGLIRQEEANAEDVFAGLDWKRIFGLCLWYGAGVDASVADVVNVFERIQNSSSTKNEIARPIPKWAVNRAKRVPSLDSSRLGLFLGSSTSTENTPEDPLYVLIKIHANPALSLSNALNPLSFAPSGLDWGIGLCWHLYIILSRVMRVRDFADRGDPGVRTKARKPRGSLVNDDDDFQPEGHSPSADLLTSSYAFELESWGMVQEAAFVLMHLEGSVGREKALKDLLGRSGSKLDDWITRGLVGSLKLPMTWVDEARAMYELDQGNIYAAYDLYIAAQAYSSAHNLALLELAPDAVMRKDLELLRNLFEPFDSPSRRDKIENWFVRGKVFLDYVEIMTKLPKLLGEVALDNEDRPSVPDATREATIAELTNRAPTIIALLPDILHRSRLSDPRHVAALEEMSKDLLSLVGRSRPRQLSRIQESSTTVFDGATKINLVRGIGYARFLQSIEA</sequence>
<protein>
    <recommendedName>
        <fullName evidence="2">Nuclear pore complex protein NUP96 C-terminal domain-containing protein</fullName>
    </recommendedName>
</protein>
<feature type="region of interest" description="Disordered" evidence="1">
    <location>
        <begin position="689"/>
        <end position="718"/>
    </location>
</feature>
<dbReference type="Gene3D" id="1.25.40.690">
    <property type="match status" value="1"/>
</dbReference>
<feature type="compositionally biased region" description="Basic and acidic residues" evidence="1">
    <location>
        <begin position="184"/>
        <end position="193"/>
    </location>
</feature>
<dbReference type="AlphaFoldDB" id="A0A067TCV0"/>
<feature type="region of interest" description="Disordered" evidence="1">
    <location>
        <begin position="315"/>
        <end position="351"/>
    </location>
</feature>
<dbReference type="EMBL" id="KL142372">
    <property type="protein sequence ID" value="KDR80187.1"/>
    <property type="molecule type" value="Genomic_DNA"/>
</dbReference>
<keyword evidence="4" id="KW-1185">Reference proteome</keyword>
<accession>A0A067TCV0</accession>
<dbReference type="Proteomes" id="UP000027222">
    <property type="component" value="Unassembled WGS sequence"/>
</dbReference>
<dbReference type="Pfam" id="PF12110">
    <property type="entry name" value="Nup96"/>
    <property type="match status" value="1"/>
</dbReference>
<feature type="compositionally biased region" description="Low complexity" evidence="1">
    <location>
        <begin position="330"/>
        <end position="341"/>
    </location>
</feature>